<dbReference type="Proteomes" id="UP000054279">
    <property type="component" value="Unassembled WGS sequence"/>
</dbReference>
<reference evidence="1 2" key="1">
    <citation type="submission" date="2014-06" db="EMBL/GenBank/DDBJ databases">
        <title>Evolutionary Origins and Diversification of the Mycorrhizal Mutualists.</title>
        <authorList>
            <consortium name="DOE Joint Genome Institute"/>
            <consortium name="Mycorrhizal Genomics Consortium"/>
            <person name="Kohler A."/>
            <person name="Kuo A."/>
            <person name="Nagy L.G."/>
            <person name="Floudas D."/>
            <person name="Copeland A."/>
            <person name="Barry K.W."/>
            <person name="Cichocki N."/>
            <person name="Veneault-Fourrey C."/>
            <person name="LaButti K."/>
            <person name="Lindquist E.A."/>
            <person name="Lipzen A."/>
            <person name="Lundell T."/>
            <person name="Morin E."/>
            <person name="Murat C."/>
            <person name="Riley R."/>
            <person name="Ohm R."/>
            <person name="Sun H."/>
            <person name="Tunlid A."/>
            <person name="Henrissat B."/>
            <person name="Grigoriev I.V."/>
            <person name="Hibbett D.S."/>
            <person name="Martin F."/>
        </authorList>
    </citation>
    <scope>NUCLEOTIDE SEQUENCE [LARGE SCALE GENOMIC DNA]</scope>
    <source>
        <strain evidence="1 2">SS14</strain>
    </source>
</reference>
<organism evidence="1 2">
    <name type="scientific">Sphaerobolus stellatus (strain SS14)</name>
    <dbReference type="NCBI Taxonomy" id="990650"/>
    <lineage>
        <taxon>Eukaryota</taxon>
        <taxon>Fungi</taxon>
        <taxon>Dikarya</taxon>
        <taxon>Basidiomycota</taxon>
        <taxon>Agaricomycotina</taxon>
        <taxon>Agaricomycetes</taxon>
        <taxon>Phallomycetidae</taxon>
        <taxon>Geastrales</taxon>
        <taxon>Sphaerobolaceae</taxon>
        <taxon>Sphaerobolus</taxon>
    </lineage>
</organism>
<dbReference type="EMBL" id="KN837800">
    <property type="protein sequence ID" value="KIJ23119.1"/>
    <property type="molecule type" value="Genomic_DNA"/>
</dbReference>
<dbReference type="AlphaFoldDB" id="A0A0C9TMP1"/>
<proteinExistence type="predicted"/>
<dbReference type="HOGENOM" id="CLU_2905634_0_0_1"/>
<keyword evidence="2" id="KW-1185">Reference proteome</keyword>
<protein>
    <submittedName>
        <fullName evidence="1">Uncharacterized protein</fullName>
    </submittedName>
</protein>
<accession>A0A0C9TMP1</accession>
<evidence type="ECO:0000313" key="2">
    <source>
        <dbReference type="Proteomes" id="UP000054279"/>
    </source>
</evidence>
<name>A0A0C9TMP1_SPHS4</name>
<sequence length="62" mass="7417">MIKNYSRPHSSMFLSFNIDGKSFTLRFSKKLMPLFNPIYENQRYDKYSEPVTEQPLSIHNTE</sequence>
<gene>
    <name evidence="1" type="ORF">M422DRAFT_39794</name>
</gene>
<evidence type="ECO:0000313" key="1">
    <source>
        <dbReference type="EMBL" id="KIJ23119.1"/>
    </source>
</evidence>